<gene>
    <name evidence="2" type="ORF">AERO8C_160097</name>
</gene>
<accession>A0A653KXQ2</accession>
<proteinExistence type="predicted"/>
<sequence>MDSSPFTHDVTSIPVVGERVG</sequence>
<reference evidence="2 3" key="1">
    <citation type="submission" date="2019-10" db="EMBL/GenBank/DDBJ databases">
        <authorList>
            <person name="Karimi E."/>
        </authorList>
    </citation>
    <scope>NUCLEOTIDE SEQUENCE [LARGE SCALE GENOMIC DNA]</scope>
    <source>
        <strain evidence="2">Aeromonas sp. 8C</strain>
    </source>
</reference>
<dbReference type="EMBL" id="CABWLC010000008">
    <property type="protein sequence ID" value="VXA83944.1"/>
    <property type="molecule type" value="Genomic_DNA"/>
</dbReference>
<dbReference type="Proteomes" id="UP000439123">
    <property type="component" value="Unassembled WGS sequence"/>
</dbReference>
<protein>
    <submittedName>
        <fullName evidence="2">Uncharacterized protein</fullName>
    </submittedName>
</protein>
<dbReference type="AlphaFoldDB" id="A0A653KXQ2"/>
<evidence type="ECO:0000313" key="2">
    <source>
        <dbReference type="EMBL" id="VXA83944.1"/>
    </source>
</evidence>
<feature type="compositionally biased region" description="Polar residues" evidence="1">
    <location>
        <begin position="1"/>
        <end position="10"/>
    </location>
</feature>
<organism evidence="2 3">
    <name type="scientific">Aeromonas veronii</name>
    <dbReference type="NCBI Taxonomy" id="654"/>
    <lineage>
        <taxon>Bacteria</taxon>
        <taxon>Pseudomonadati</taxon>
        <taxon>Pseudomonadota</taxon>
        <taxon>Gammaproteobacteria</taxon>
        <taxon>Aeromonadales</taxon>
        <taxon>Aeromonadaceae</taxon>
        <taxon>Aeromonas</taxon>
    </lineage>
</organism>
<evidence type="ECO:0000313" key="3">
    <source>
        <dbReference type="Proteomes" id="UP000439123"/>
    </source>
</evidence>
<evidence type="ECO:0000256" key="1">
    <source>
        <dbReference type="SAM" id="MobiDB-lite"/>
    </source>
</evidence>
<name>A0A653KXQ2_AERVE</name>
<feature type="region of interest" description="Disordered" evidence="1">
    <location>
        <begin position="1"/>
        <end position="21"/>
    </location>
</feature>